<dbReference type="EMBL" id="MLJW01009033">
    <property type="protein sequence ID" value="OIQ63410.1"/>
    <property type="molecule type" value="Genomic_DNA"/>
</dbReference>
<name>A0A1J5NXB1_9ZZZZ</name>
<dbReference type="AlphaFoldDB" id="A0A1J5NXB1"/>
<accession>A0A1J5NXB1</accession>
<feature type="region of interest" description="Disordered" evidence="1">
    <location>
        <begin position="26"/>
        <end position="45"/>
    </location>
</feature>
<evidence type="ECO:0000313" key="2">
    <source>
        <dbReference type="EMBL" id="OIQ63410.1"/>
    </source>
</evidence>
<evidence type="ECO:0000256" key="1">
    <source>
        <dbReference type="SAM" id="MobiDB-lite"/>
    </source>
</evidence>
<feature type="compositionally biased region" description="Pro residues" evidence="1">
    <location>
        <begin position="33"/>
        <end position="45"/>
    </location>
</feature>
<comment type="caution">
    <text evidence="2">The sequence shown here is derived from an EMBL/GenBank/DDBJ whole genome shotgun (WGS) entry which is preliminary data.</text>
</comment>
<gene>
    <name evidence="2" type="ORF">GALL_550480</name>
</gene>
<organism evidence="2">
    <name type="scientific">mine drainage metagenome</name>
    <dbReference type="NCBI Taxonomy" id="410659"/>
    <lineage>
        <taxon>unclassified sequences</taxon>
        <taxon>metagenomes</taxon>
        <taxon>ecological metagenomes</taxon>
    </lineage>
</organism>
<evidence type="ECO:0008006" key="3">
    <source>
        <dbReference type="Google" id="ProtNLM"/>
    </source>
</evidence>
<protein>
    <recommendedName>
        <fullName evidence="3">Deaminase</fullName>
    </recommendedName>
</protein>
<sequence>MKLLLLILVVAAAWWLLRGLRIEVHTSAQPGTKRPPGPGANPTPRLPVPMVSCAFCGLHLPRDEAFDSPNRLHYCSEAHRIEHMKQRACGSAQGPR</sequence>
<reference evidence="2" key="1">
    <citation type="submission" date="2016-10" db="EMBL/GenBank/DDBJ databases">
        <title>Sequence of Gallionella enrichment culture.</title>
        <authorList>
            <person name="Poehlein A."/>
            <person name="Muehling M."/>
            <person name="Daniel R."/>
        </authorList>
    </citation>
    <scope>NUCLEOTIDE SEQUENCE</scope>
</reference>
<dbReference type="InterPro" id="IPR049708">
    <property type="entry name" value="PP0621-like"/>
</dbReference>
<proteinExistence type="predicted"/>
<dbReference type="NCBIfam" id="NF041023">
    <property type="entry name" value="PP0621_fam"/>
    <property type="match status" value="1"/>
</dbReference>